<dbReference type="InterPro" id="IPR014044">
    <property type="entry name" value="CAP_dom"/>
</dbReference>
<dbReference type="AlphaFoldDB" id="A0A2R8CC74"/>
<name>A0A2R8CC74_9RHOB</name>
<evidence type="ECO:0000313" key="3">
    <source>
        <dbReference type="EMBL" id="SPJ29989.1"/>
    </source>
</evidence>
<evidence type="ECO:0000313" key="4">
    <source>
        <dbReference type="Proteomes" id="UP000244898"/>
    </source>
</evidence>
<dbReference type="PANTHER" id="PTHR31157:SF1">
    <property type="entry name" value="SCP DOMAIN-CONTAINING PROTEIN"/>
    <property type="match status" value="1"/>
</dbReference>
<feature type="compositionally biased region" description="Low complexity" evidence="1">
    <location>
        <begin position="182"/>
        <end position="194"/>
    </location>
</feature>
<dbReference type="CDD" id="cd05379">
    <property type="entry name" value="CAP_bacterial"/>
    <property type="match status" value="1"/>
</dbReference>
<accession>A0A2R8CC74</accession>
<feature type="region of interest" description="Disordered" evidence="1">
    <location>
        <begin position="151"/>
        <end position="194"/>
    </location>
</feature>
<dbReference type="Gene3D" id="3.40.33.10">
    <property type="entry name" value="CAP"/>
    <property type="match status" value="1"/>
</dbReference>
<evidence type="ECO:0000259" key="2">
    <source>
        <dbReference type="Pfam" id="PF00188"/>
    </source>
</evidence>
<feature type="domain" description="SCP" evidence="2">
    <location>
        <begin position="12"/>
        <end position="142"/>
    </location>
</feature>
<dbReference type="OrthoDB" id="419320at2"/>
<reference evidence="4" key="1">
    <citation type="submission" date="2018-03" db="EMBL/GenBank/DDBJ databases">
        <authorList>
            <person name="Rodrigo-Torres L."/>
            <person name="Arahal R. D."/>
            <person name="Lucena T."/>
        </authorList>
    </citation>
    <scope>NUCLEOTIDE SEQUENCE [LARGE SCALE GENOMIC DNA]</scope>
    <source>
        <strain evidence="4">CECT 7615</strain>
    </source>
</reference>
<dbReference type="Pfam" id="PF00188">
    <property type="entry name" value="CAP"/>
    <property type="match status" value="1"/>
</dbReference>
<dbReference type="SUPFAM" id="SSF55797">
    <property type="entry name" value="PR-1-like"/>
    <property type="match status" value="1"/>
</dbReference>
<organism evidence="3 4">
    <name type="scientific">Falsiruegeria mediterranea M17</name>
    <dbReference type="NCBI Taxonomy" id="1200281"/>
    <lineage>
        <taxon>Bacteria</taxon>
        <taxon>Pseudomonadati</taxon>
        <taxon>Pseudomonadota</taxon>
        <taxon>Alphaproteobacteria</taxon>
        <taxon>Rhodobacterales</taxon>
        <taxon>Roseobacteraceae</taxon>
        <taxon>Falsiruegeria</taxon>
    </lineage>
</organism>
<dbReference type="PANTHER" id="PTHR31157">
    <property type="entry name" value="SCP DOMAIN-CONTAINING PROTEIN"/>
    <property type="match status" value="1"/>
</dbReference>
<dbReference type="InterPro" id="IPR035940">
    <property type="entry name" value="CAP_sf"/>
</dbReference>
<gene>
    <name evidence="3" type="ORF">TRM7615_03516</name>
</gene>
<proteinExistence type="predicted"/>
<protein>
    <recommendedName>
        <fullName evidence="2">SCP domain-containing protein</fullName>
    </recommendedName>
</protein>
<dbReference type="EMBL" id="ONZG01000009">
    <property type="protein sequence ID" value="SPJ29989.1"/>
    <property type="molecule type" value="Genomic_DNA"/>
</dbReference>
<dbReference type="Proteomes" id="UP000244898">
    <property type="component" value="Unassembled WGS sequence"/>
</dbReference>
<keyword evidence="4" id="KW-1185">Reference proteome</keyword>
<sequence>MSQANDLERQMLDLINEERTSRGLDPVQLELRLNDSSEDHSSWMLQQDVFTHAGANGSSAGDRMEDAGFQFSGNWTWSENIAWQSERGAPGLADDVEDLHEGLMNSAGHRANILDPNVTVVGIGIETGDYQGYDAVMVTQNFARTQAEVQLDHNPTTPTTPVDPPEVVEVEVPDTPTPEPEQPVTQQPETEQPVVAQPEDVLPPEAEVPELPTNPPNSIADMLLECWSGEEIVFEWRPVNQGTQIEPALTQPQDIALLNLESDRPTTDDQDTWCFSPDDLGAFFSQPMWDDGSFCF</sequence>
<evidence type="ECO:0000256" key="1">
    <source>
        <dbReference type="SAM" id="MobiDB-lite"/>
    </source>
</evidence>